<organism evidence="2">
    <name type="scientific">Anguilla anguilla</name>
    <name type="common">European freshwater eel</name>
    <name type="synonym">Muraena anguilla</name>
    <dbReference type="NCBI Taxonomy" id="7936"/>
    <lineage>
        <taxon>Eukaryota</taxon>
        <taxon>Metazoa</taxon>
        <taxon>Chordata</taxon>
        <taxon>Craniata</taxon>
        <taxon>Vertebrata</taxon>
        <taxon>Euteleostomi</taxon>
        <taxon>Actinopterygii</taxon>
        <taxon>Neopterygii</taxon>
        <taxon>Teleostei</taxon>
        <taxon>Anguilliformes</taxon>
        <taxon>Anguillidae</taxon>
        <taxon>Anguilla</taxon>
    </lineage>
</organism>
<proteinExistence type="predicted"/>
<name>A0A0E9SR73_ANGAN</name>
<reference evidence="2" key="1">
    <citation type="submission" date="2014-11" db="EMBL/GenBank/DDBJ databases">
        <authorList>
            <person name="Amaro Gonzalez C."/>
        </authorList>
    </citation>
    <scope>NUCLEOTIDE SEQUENCE</scope>
</reference>
<reference evidence="2" key="2">
    <citation type="journal article" date="2015" name="Fish Shellfish Immunol.">
        <title>Early steps in the European eel (Anguilla anguilla)-Vibrio vulnificus interaction in the gills: Role of the RtxA13 toxin.</title>
        <authorList>
            <person name="Callol A."/>
            <person name="Pajuelo D."/>
            <person name="Ebbesson L."/>
            <person name="Teles M."/>
            <person name="MacKenzie S."/>
            <person name="Amaro C."/>
        </authorList>
    </citation>
    <scope>NUCLEOTIDE SEQUENCE</scope>
</reference>
<protein>
    <submittedName>
        <fullName evidence="2">Uncharacterized protein</fullName>
    </submittedName>
</protein>
<keyword evidence="1" id="KW-0732">Signal</keyword>
<dbReference type="EMBL" id="GBXM01064850">
    <property type="protein sequence ID" value="JAH43727.1"/>
    <property type="molecule type" value="Transcribed_RNA"/>
</dbReference>
<sequence length="99" mass="11427">MLKLRTLIIGLKLREVVTVLWVVSNRGRLISSPVSASLLQDLSNFPPTLLTSFHMTRNMVLKWNEKKSSQGLYTNNKICTWPLSSLYVKIKKKIKKRRA</sequence>
<evidence type="ECO:0000256" key="1">
    <source>
        <dbReference type="SAM" id="SignalP"/>
    </source>
</evidence>
<feature type="signal peptide" evidence="1">
    <location>
        <begin position="1"/>
        <end position="18"/>
    </location>
</feature>
<evidence type="ECO:0000313" key="2">
    <source>
        <dbReference type="EMBL" id="JAH43727.1"/>
    </source>
</evidence>
<feature type="chain" id="PRO_5002432325" evidence="1">
    <location>
        <begin position="19"/>
        <end position="99"/>
    </location>
</feature>
<dbReference type="AlphaFoldDB" id="A0A0E9SR73"/>
<accession>A0A0E9SR73</accession>